<protein>
    <submittedName>
        <fullName evidence="2">Uncharacterized protein</fullName>
    </submittedName>
</protein>
<keyword evidence="3" id="KW-1185">Reference proteome</keyword>
<gene>
    <name evidence="2" type="ORF">V6N12_068058</name>
</gene>
<evidence type="ECO:0000256" key="1">
    <source>
        <dbReference type="SAM" id="MobiDB-lite"/>
    </source>
</evidence>
<comment type="caution">
    <text evidence="2">The sequence shown here is derived from an EMBL/GenBank/DDBJ whole genome shotgun (WGS) entry which is preliminary data.</text>
</comment>
<evidence type="ECO:0000313" key="2">
    <source>
        <dbReference type="EMBL" id="KAK8583799.1"/>
    </source>
</evidence>
<dbReference type="EMBL" id="JBBPBM010000005">
    <property type="protein sequence ID" value="KAK8583799.1"/>
    <property type="molecule type" value="Genomic_DNA"/>
</dbReference>
<reference evidence="2 3" key="1">
    <citation type="journal article" date="2024" name="G3 (Bethesda)">
        <title>Genome assembly of Hibiscus sabdariffa L. provides insights into metabolisms of medicinal natural products.</title>
        <authorList>
            <person name="Kim T."/>
        </authorList>
    </citation>
    <scope>NUCLEOTIDE SEQUENCE [LARGE SCALE GENOMIC DNA]</scope>
    <source>
        <strain evidence="2">TK-2024</strain>
        <tissue evidence="2">Old leaves</tissue>
    </source>
</reference>
<sequence length="93" mass="9790">MGSTPEYITSRQPVKPRTVGRRSVRKDITATKKGWAIVVEGGVLLTKVARVERGSGSGKNGGGLVRERSRQLDDGECVNGGSSMGVAAQFDDG</sequence>
<evidence type="ECO:0000313" key="3">
    <source>
        <dbReference type="Proteomes" id="UP001472677"/>
    </source>
</evidence>
<organism evidence="2 3">
    <name type="scientific">Hibiscus sabdariffa</name>
    <name type="common">roselle</name>
    <dbReference type="NCBI Taxonomy" id="183260"/>
    <lineage>
        <taxon>Eukaryota</taxon>
        <taxon>Viridiplantae</taxon>
        <taxon>Streptophyta</taxon>
        <taxon>Embryophyta</taxon>
        <taxon>Tracheophyta</taxon>
        <taxon>Spermatophyta</taxon>
        <taxon>Magnoliopsida</taxon>
        <taxon>eudicotyledons</taxon>
        <taxon>Gunneridae</taxon>
        <taxon>Pentapetalae</taxon>
        <taxon>rosids</taxon>
        <taxon>malvids</taxon>
        <taxon>Malvales</taxon>
        <taxon>Malvaceae</taxon>
        <taxon>Malvoideae</taxon>
        <taxon>Hibiscus</taxon>
    </lineage>
</organism>
<feature type="region of interest" description="Disordered" evidence="1">
    <location>
        <begin position="1"/>
        <end position="23"/>
    </location>
</feature>
<feature type="region of interest" description="Disordered" evidence="1">
    <location>
        <begin position="52"/>
        <end position="93"/>
    </location>
</feature>
<feature type="compositionally biased region" description="Polar residues" evidence="1">
    <location>
        <begin position="1"/>
        <end position="12"/>
    </location>
</feature>
<dbReference type="Proteomes" id="UP001472677">
    <property type="component" value="Unassembled WGS sequence"/>
</dbReference>
<name>A0ABR2FP54_9ROSI</name>
<feature type="compositionally biased region" description="Gly residues" evidence="1">
    <location>
        <begin position="55"/>
        <end position="64"/>
    </location>
</feature>
<proteinExistence type="predicted"/>
<accession>A0ABR2FP54</accession>